<organism evidence="3">
    <name type="scientific">Ralstonia pickettii (strain 12J)</name>
    <dbReference type="NCBI Taxonomy" id="402626"/>
    <lineage>
        <taxon>Bacteria</taxon>
        <taxon>Pseudomonadati</taxon>
        <taxon>Pseudomonadota</taxon>
        <taxon>Betaproteobacteria</taxon>
        <taxon>Burkholderiales</taxon>
        <taxon>Burkholderiaceae</taxon>
        <taxon>Ralstonia</taxon>
    </lineage>
</organism>
<sequence length="236" mass="23854">MMNRHFLSAAVGLALSAGAGFAIAQGASAPRMEKAMQAAQSIRDAQPSATTTPPTTTPAARTAQVAETSVRPTQAAPSPQASIPVAAAPSPKTEAAQAGAEADELSILQRQAAVLKVKAEIAKYQADIKSSESRAMQAATSVTPGQAGEPGVVPSLVVPGNVTKPPIPLPAAKHGKPRLVHIGGADGVYSALIEINGITISDAVAGTQLGDGWQVIGVDAKQVRVGRGKQVLKLAV</sequence>
<dbReference type="NCBIfam" id="TIGR03021">
    <property type="entry name" value="pilP_fam"/>
    <property type="match status" value="1"/>
</dbReference>
<feature type="compositionally biased region" description="Polar residues" evidence="1">
    <location>
        <begin position="65"/>
        <end position="81"/>
    </location>
</feature>
<dbReference type="EMBL" id="CP001068">
    <property type="protein sequence ID" value="ACD26673.1"/>
    <property type="molecule type" value="Genomic_DNA"/>
</dbReference>
<accession>B2UCM1</accession>
<proteinExistence type="predicted"/>
<keyword evidence="2" id="KW-0732">Signal</keyword>
<evidence type="ECO:0000256" key="1">
    <source>
        <dbReference type="SAM" id="MobiDB-lite"/>
    </source>
</evidence>
<feature type="region of interest" description="Disordered" evidence="1">
    <location>
        <begin position="34"/>
        <end position="98"/>
    </location>
</feature>
<name>B2UCM1_RALPJ</name>
<feature type="signal peptide" evidence="2">
    <location>
        <begin position="1"/>
        <end position="24"/>
    </location>
</feature>
<evidence type="ECO:0000313" key="3">
    <source>
        <dbReference type="EMBL" id="ACD26673.1"/>
    </source>
</evidence>
<dbReference type="KEGG" id="rpi:Rpic_1534"/>
<evidence type="ECO:0008006" key="4">
    <source>
        <dbReference type="Google" id="ProtNLM"/>
    </source>
</evidence>
<dbReference type="STRING" id="402626.Rpic_1534"/>
<feature type="chain" id="PRO_5002783360" description="Type IV pilus biogenesis protein PilP" evidence="2">
    <location>
        <begin position="25"/>
        <end position="236"/>
    </location>
</feature>
<protein>
    <recommendedName>
        <fullName evidence="4">Type IV pilus biogenesis protein PilP</fullName>
    </recommendedName>
</protein>
<feature type="compositionally biased region" description="Low complexity" evidence="1">
    <location>
        <begin position="47"/>
        <end position="63"/>
    </location>
</feature>
<reference evidence="3" key="1">
    <citation type="submission" date="2008-05" db="EMBL/GenBank/DDBJ databases">
        <title>Complete sequence of chromosome1 of Ralstonia pickettii 12J.</title>
        <authorList>
            <consortium name="US DOE Joint Genome Institute"/>
            <person name="Lucas S."/>
            <person name="Copeland A."/>
            <person name="Lapidus A."/>
            <person name="Glavina del Rio T."/>
            <person name="Dalin E."/>
            <person name="Tice H."/>
            <person name="Bruce D."/>
            <person name="Goodwin L."/>
            <person name="Pitluck S."/>
            <person name="Meincke L."/>
            <person name="Brettin T."/>
            <person name="Detter J.C."/>
            <person name="Han C."/>
            <person name="Kuske C.R."/>
            <person name="Schmutz J."/>
            <person name="Larimer F."/>
            <person name="Land M."/>
            <person name="Hauser L."/>
            <person name="Kyrpides N."/>
            <person name="Mikhailova N."/>
            <person name="Marsh T."/>
            <person name="Richardson P."/>
        </authorList>
    </citation>
    <scope>NUCLEOTIDE SEQUENCE</scope>
    <source>
        <strain evidence="3">12J</strain>
    </source>
</reference>
<dbReference type="eggNOG" id="ENOG50317N8">
    <property type="taxonomic scope" value="Bacteria"/>
</dbReference>
<dbReference type="AlphaFoldDB" id="B2UCM1"/>
<evidence type="ECO:0000256" key="2">
    <source>
        <dbReference type="SAM" id="SignalP"/>
    </source>
</evidence>
<dbReference type="HOGENOM" id="CLU_1174654_0_0_4"/>
<gene>
    <name evidence="3" type="ordered locus">Rpic_1534</name>
</gene>
<dbReference type="InterPro" id="IPR022753">
    <property type="entry name" value="T4SS_pilus_biogen_PilP"/>
</dbReference>